<dbReference type="PANTHER" id="PTHR30231">
    <property type="entry name" value="DNA POLYMERASE III SUBUNIT EPSILON"/>
    <property type="match status" value="1"/>
</dbReference>
<accession>A0A0R2HB18</accession>
<dbReference type="InterPro" id="IPR012337">
    <property type="entry name" value="RNaseH-like_sf"/>
</dbReference>
<dbReference type="Proteomes" id="UP000051841">
    <property type="component" value="Unassembled WGS sequence"/>
</dbReference>
<name>A0A0R2HB18_9FIRM</name>
<dbReference type="GO" id="GO:0008408">
    <property type="term" value="F:3'-5' exonuclease activity"/>
    <property type="evidence" value="ECO:0007669"/>
    <property type="project" value="TreeGrafter"/>
</dbReference>
<dbReference type="RefSeq" id="WP_031589719.1">
    <property type="nucleotide sequence ID" value="NZ_JNKN01000039.1"/>
</dbReference>
<keyword evidence="3" id="KW-1185">Reference proteome</keyword>
<dbReference type="Pfam" id="PF00929">
    <property type="entry name" value="RNase_T"/>
    <property type="match status" value="1"/>
</dbReference>
<dbReference type="InterPro" id="IPR036420">
    <property type="entry name" value="BRCT_dom_sf"/>
</dbReference>
<dbReference type="InterPro" id="IPR013520">
    <property type="entry name" value="Ribonucl_H"/>
</dbReference>
<dbReference type="SMART" id="SM00479">
    <property type="entry name" value="EXOIII"/>
    <property type="match status" value="1"/>
</dbReference>
<dbReference type="AlphaFoldDB" id="A0A0R2HB18"/>
<dbReference type="GO" id="GO:0003676">
    <property type="term" value="F:nucleic acid binding"/>
    <property type="evidence" value="ECO:0007669"/>
    <property type="project" value="InterPro"/>
</dbReference>
<dbReference type="Gene3D" id="3.40.50.10190">
    <property type="entry name" value="BRCT domain"/>
    <property type="match status" value="1"/>
</dbReference>
<comment type="caution">
    <text evidence="2">The sequence shown here is derived from an EMBL/GenBank/DDBJ whole genome shotgun (WGS) entry which is preliminary data.</text>
</comment>
<reference evidence="2 3" key="1">
    <citation type="journal article" date="2015" name="Genome Announc.">
        <title>Expanding the biotechnology potential of lactobacilli through comparative genomics of 213 strains and associated genera.</title>
        <authorList>
            <person name="Sun Z."/>
            <person name="Harris H.M."/>
            <person name="McCann A."/>
            <person name="Guo C."/>
            <person name="Argimon S."/>
            <person name="Zhang W."/>
            <person name="Yang X."/>
            <person name="Jeffery I.B."/>
            <person name="Cooney J.C."/>
            <person name="Kagawa T.F."/>
            <person name="Liu W."/>
            <person name="Song Y."/>
            <person name="Salvetti E."/>
            <person name="Wrobel A."/>
            <person name="Rasinkangas P."/>
            <person name="Parkhill J."/>
            <person name="Rea M.C."/>
            <person name="O'Sullivan O."/>
            <person name="Ritari J."/>
            <person name="Douillard F.P."/>
            <person name="Paul Ross R."/>
            <person name="Yang R."/>
            <person name="Briner A.E."/>
            <person name="Felis G.E."/>
            <person name="de Vos W.M."/>
            <person name="Barrangou R."/>
            <person name="Klaenhammer T.R."/>
            <person name="Caufield P.W."/>
            <person name="Cui Y."/>
            <person name="Zhang H."/>
            <person name="O'Toole P.W."/>
        </authorList>
    </citation>
    <scope>NUCLEOTIDE SEQUENCE [LARGE SCALE GENOMIC DNA]</scope>
    <source>
        <strain evidence="2 3">DSM 20405</strain>
    </source>
</reference>
<dbReference type="SUPFAM" id="SSF53098">
    <property type="entry name" value="Ribonuclease H-like"/>
    <property type="match status" value="1"/>
</dbReference>
<dbReference type="PANTHER" id="PTHR30231:SF42">
    <property type="entry name" value="EXONUCLEASE"/>
    <property type="match status" value="1"/>
</dbReference>
<sequence>MSEFITVFDIEVLNMDPASVCSIGIVQLRNMKVYKEYYSLIRPADLSFDKYRYDVHHISPKMLVNQKSFLEVWEDIKPFFENQIVVSHDIQSDMSSIRAALKKNRIPFPRMWMSCTNVLAHLVEPDLKKYNVTDLCSHYHIQIDHPHHALYDAKAAAEILHKLILKSDASSLAELHEIHHIEMGEMRENYYRNIIAPEHASMNVKKKYIFTNQSVAFTGNTRAPKEQLSMHLKKVHGYYNRDVNTHTDYLVIGHFGYYKTRYGKSNKKVKKALTLKRMGQDIKIISEKEYMRMLNRKNRSY</sequence>
<feature type="domain" description="Exonuclease" evidence="1">
    <location>
        <begin position="4"/>
        <end position="169"/>
    </location>
</feature>
<dbReference type="Gene3D" id="3.30.420.10">
    <property type="entry name" value="Ribonuclease H-like superfamily/Ribonuclease H"/>
    <property type="match status" value="1"/>
</dbReference>
<dbReference type="InterPro" id="IPR036397">
    <property type="entry name" value="RNaseH_sf"/>
</dbReference>
<evidence type="ECO:0000259" key="1">
    <source>
        <dbReference type="SMART" id="SM00479"/>
    </source>
</evidence>
<protein>
    <recommendedName>
        <fullName evidence="1">Exonuclease domain-containing protein</fullName>
    </recommendedName>
</protein>
<proteinExistence type="predicted"/>
<evidence type="ECO:0000313" key="3">
    <source>
        <dbReference type="Proteomes" id="UP000051841"/>
    </source>
</evidence>
<dbReference type="GO" id="GO:0005829">
    <property type="term" value="C:cytosol"/>
    <property type="evidence" value="ECO:0007669"/>
    <property type="project" value="TreeGrafter"/>
</dbReference>
<dbReference type="PATRIC" id="fig|1410657.5.peg.1415"/>
<organism evidence="2 3">
    <name type="scientific">Kandleria vitulina DSM 20405</name>
    <dbReference type="NCBI Taxonomy" id="1410657"/>
    <lineage>
        <taxon>Bacteria</taxon>
        <taxon>Bacillati</taxon>
        <taxon>Bacillota</taxon>
        <taxon>Erysipelotrichia</taxon>
        <taxon>Erysipelotrichales</taxon>
        <taxon>Coprobacillaceae</taxon>
        <taxon>Kandleria</taxon>
    </lineage>
</organism>
<dbReference type="CDD" id="cd17748">
    <property type="entry name" value="BRCT_DNA_ligase_like"/>
    <property type="match status" value="1"/>
</dbReference>
<evidence type="ECO:0000313" key="2">
    <source>
        <dbReference type="EMBL" id="KRN47621.1"/>
    </source>
</evidence>
<dbReference type="EMBL" id="JQBL01000038">
    <property type="protein sequence ID" value="KRN47621.1"/>
    <property type="molecule type" value="Genomic_DNA"/>
</dbReference>
<gene>
    <name evidence="2" type="ORF">IV49_GL001366</name>
</gene>